<dbReference type="EMBL" id="DS231615">
    <property type="protein sequence ID" value="EDU40100.1"/>
    <property type="molecule type" value="Genomic_DNA"/>
</dbReference>
<dbReference type="Proteomes" id="UP000001471">
    <property type="component" value="Unassembled WGS sequence"/>
</dbReference>
<organism evidence="1 2">
    <name type="scientific">Pyrenophora tritici-repentis (strain Pt-1C-BFP)</name>
    <name type="common">Wheat tan spot fungus</name>
    <name type="synonym">Drechslera tritici-repentis</name>
    <dbReference type="NCBI Taxonomy" id="426418"/>
    <lineage>
        <taxon>Eukaryota</taxon>
        <taxon>Fungi</taxon>
        <taxon>Dikarya</taxon>
        <taxon>Ascomycota</taxon>
        <taxon>Pezizomycotina</taxon>
        <taxon>Dothideomycetes</taxon>
        <taxon>Pleosporomycetidae</taxon>
        <taxon>Pleosporales</taxon>
        <taxon>Pleosporineae</taxon>
        <taxon>Pleosporaceae</taxon>
        <taxon>Pyrenophora</taxon>
    </lineage>
</organism>
<evidence type="ECO:0000313" key="2">
    <source>
        <dbReference type="Proteomes" id="UP000001471"/>
    </source>
</evidence>
<sequence length="76" mass="8183">MRQCVVVQAKAEGPGSGGKPWVSKRDAYVSLSGDIVELVSFGIGDAEAQPCKCTLALAKVEAETLTSTRRILKWQF</sequence>
<gene>
    <name evidence="1" type="ORF">PTRG_00662</name>
</gene>
<name>B2VSF8_PYRTR</name>
<dbReference type="HOGENOM" id="CLU_2655681_0_0_1"/>
<protein>
    <submittedName>
        <fullName evidence="1">Uncharacterized protein</fullName>
    </submittedName>
</protein>
<proteinExistence type="predicted"/>
<accession>B2VSF8</accession>
<reference evidence="2" key="1">
    <citation type="journal article" date="2013" name="G3 (Bethesda)">
        <title>Comparative genomics of a plant-pathogenic fungus, Pyrenophora tritici-repentis, reveals transduplication and the impact of repeat elements on pathogenicity and population divergence.</title>
        <authorList>
            <person name="Manning V.A."/>
            <person name="Pandelova I."/>
            <person name="Dhillon B."/>
            <person name="Wilhelm L.J."/>
            <person name="Goodwin S.B."/>
            <person name="Berlin A.M."/>
            <person name="Figueroa M."/>
            <person name="Freitag M."/>
            <person name="Hane J.K."/>
            <person name="Henrissat B."/>
            <person name="Holman W.H."/>
            <person name="Kodira C.D."/>
            <person name="Martin J."/>
            <person name="Oliver R.P."/>
            <person name="Robbertse B."/>
            <person name="Schackwitz W."/>
            <person name="Schwartz D.C."/>
            <person name="Spatafora J.W."/>
            <person name="Turgeon B.G."/>
            <person name="Yandava C."/>
            <person name="Young S."/>
            <person name="Zhou S."/>
            <person name="Zeng Q."/>
            <person name="Grigoriev I.V."/>
            <person name="Ma L.-J."/>
            <person name="Ciuffetti L.M."/>
        </authorList>
    </citation>
    <scope>NUCLEOTIDE SEQUENCE [LARGE SCALE GENOMIC DNA]</scope>
    <source>
        <strain evidence="2">Pt-1C-BFP</strain>
    </source>
</reference>
<evidence type="ECO:0000313" key="1">
    <source>
        <dbReference type="EMBL" id="EDU40100.1"/>
    </source>
</evidence>
<dbReference type="AlphaFoldDB" id="B2VSF8"/>
<dbReference type="InParanoid" id="B2VSF8"/>